<comment type="caution">
    <text evidence="4">The sequence shown here is derived from an EMBL/GenBank/DDBJ whole genome shotgun (WGS) entry which is preliminary data.</text>
</comment>
<gene>
    <name evidence="4" type="ORF">GE061_000235</name>
</gene>
<evidence type="ECO:0000313" key="5">
    <source>
        <dbReference type="Proteomes" id="UP000466442"/>
    </source>
</evidence>
<evidence type="ECO:0000259" key="3">
    <source>
        <dbReference type="Pfam" id="PF13837"/>
    </source>
</evidence>
<dbReference type="AlphaFoldDB" id="A0A6A4J4G1"/>
<dbReference type="OrthoDB" id="6620120at2759"/>
<protein>
    <recommendedName>
        <fullName evidence="3">Myb/SANT-like DNA-binding domain-containing protein</fullName>
    </recommendedName>
</protein>
<dbReference type="InterPro" id="IPR044822">
    <property type="entry name" value="Myb_DNA-bind_4"/>
</dbReference>
<evidence type="ECO:0000256" key="2">
    <source>
        <dbReference type="SAM" id="MobiDB-lite"/>
    </source>
</evidence>
<dbReference type="Proteomes" id="UP000466442">
    <property type="component" value="Linkage Group LG1"/>
</dbReference>
<reference evidence="4" key="1">
    <citation type="journal article" date="2021" name="Mol. Ecol. Resour.">
        <title>Apolygus lucorum genome provides insights into omnivorousness and mesophyll feeding.</title>
        <authorList>
            <person name="Liu Y."/>
            <person name="Liu H."/>
            <person name="Wang H."/>
            <person name="Huang T."/>
            <person name="Liu B."/>
            <person name="Yang B."/>
            <person name="Yin L."/>
            <person name="Li B."/>
            <person name="Zhang Y."/>
            <person name="Zhang S."/>
            <person name="Jiang F."/>
            <person name="Zhang X."/>
            <person name="Ren Y."/>
            <person name="Wang B."/>
            <person name="Wang S."/>
            <person name="Lu Y."/>
            <person name="Wu K."/>
            <person name="Fan W."/>
            <person name="Wang G."/>
        </authorList>
    </citation>
    <scope>NUCLEOTIDE SEQUENCE</scope>
    <source>
        <strain evidence="4">12Hb</strain>
    </source>
</reference>
<evidence type="ECO:0000313" key="4">
    <source>
        <dbReference type="EMBL" id="KAF6215900.1"/>
    </source>
</evidence>
<evidence type="ECO:0000256" key="1">
    <source>
        <dbReference type="SAM" id="Coils"/>
    </source>
</evidence>
<keyword evidence="1" id="KW-0175">Coiled coil</keyword>
<organism evidence="4 5">
    <name type="scientific">Apolygus lucorum</name>
    <name type="common">Small green plant bug</name>
    <name type="synonym">Lygocoris lucorum</name>
    <dbReference type="NCBI Taxonomy" id="248454"/>
    <lineage>
        <taxon>Eukaryota</taxon>
        <taxon>Metazoa</taxon>
        <taxon>Ecdysozoa</taxon>
        <taxon>Arthropoda</taxon>
        <taxon>Hexapoda</taxon>
        <taxon>Insecta</taxon>
        <taxon>Pterygota</taxon>
        <taxon>Neoptera</taxon>
        <taxon>Paraneoptera</taxon>
        <taxon>Hemiptera</taxon>
        <taxon>Heteroptera</taxon>
        <taxon>Panheteroptera</taxon>
        <taxon>Cimicomorpha</taxon>
        <taxon>Miridae</taxon>
        <taxon>Mirini</taxon>
        <taxon>Apolygus</taxon>
    </lineage>
</organism>
<sequence length="371" mass="43300">MIWTRSHTLRLIDAYNTVKLQTNNRKITKKKMWTLVADMVGIAANHCENRWKVLERNFKAFKDNKRQTGRGRKVFEYAAEMEAVLGHKKTINPPLLLNTETVSAPLVIKETDEDTATPESPKVPKKRTRARYNVLEEIRKDKKRYQDRMIELQEAKLLVLRERNQILRNNKICCCSDKNVVGEDNGGGVSPPFCKFKFRKTPNKQPDNHEEEDVDSGSRCEGDPVGSITQEVVLEDEELFLNIENHASSQMIWTRSHTLRLIDAYNTVKLQTNNRIITKKKMWTLVADVREIPSDRITQEVILEDEELFLNIENHASSQMIWTRSLKLRLIDAYNTVKLQTNNRIITKKKMWTLVADVREIPSDRLPKKWF</sequence>
<name>A0A6A4J4G1_APOLU</name>
<dbReference type="EMBL" id="WIXP02000001">
    <property type="protein sequence ID" value="KAF6215900.1"/>
    <property type="molecule type" value="Genomic_DNA"/>
</dbReference>
<keyword evidence="5" id="KW-1185">Reference proteome</keyword>
<proteinExistence type="predicted"/>
<dbReference type="Pfam" id="PF13837">
    <property type="entry name" value="Myb_DNA-bind_4"/>
    <property type="match status" value="1"/>
</dbReference>
<accession>A0A6A4J4G1</accession>
<feature type="coiled-coil region" evidence="1">
    <location>
        <begin position="135"/>
        <end position="170"/>
    </location>
</feature>
<feature type="region of interest" description="Disordered" evidence="2">
    <location>
        <begin position="198"/>
        <end position="222"/>
    </location>
</feature>
<feature type="domain" description="Myb/SANT-like DNA-binding" evidence="3">
    <location>
        <begin position="3"/>
        <end position="83"/>
    </location>
</feature>